<evidence type="ECO:0000313" key="3">
    <source>
        <dbReference type="EMBL" id="KAJ8452621.1"/>
    </source>
</evidence>
<reference evidence="3" key="1">
    <citation type="submission" date="2022-04" db="EMBL/GenBank/DDBJ databases">
        <title>Carnegiea gigantea Genome sequencing and assembly v2.</title>
        <authorList>
            <person name="Copetti D."/>
            <person name="Sanderson M.J."/>
            <person name="Burquez A."/>
            <person name="Wojciechowski M.F."/>
        </authorList>
    </citation>
    <scope>NUCLEOTIDE SEQUENCE</scope>
    <source>
        <strain evidence="3">SGP5-SGP5p</strain>
        <tissue evidence="3">Aerial part</tissue>
    </source>
</reference>
<dbReference type="EMBL" id="JAKOGI010000003">
    <property type="protein sequence ID" value="KAJ8452621.1"/>
    <property type="molecule type" value="Genomic_DNA"/>
</dbReference>
<evidence type="ECO:0000313" key="4">
    <source>
        <dbReference type="Proteomes" id="UP001153076"/>
    </source>
</evidence>
<evidence type="ECO:0000256" key="1">
    <source>
        <dbReference type="SAM" id="MobiDB-lite"/>
    </source>
</evidence>
<protein>
    <recommendedName>
        <fullName evidence="2">LTI65/LTI78 PGEED repeat domain-containing protein</fullName>
    </recommendedName>
</protein>
<name>A0A9Q1KXH0_9CARY</name>
<gene>
    <name evidence="3" type="ORF">Cgig2_004957</name>
</gene>
<dbReference type="InterPro" id="IPR057059">
    <property type="entry name" value="LTI65/LTI78_PGEED"/>
</dbReference>
<dbReference type="InterPro" id="IPR037491">
    <property type="entry name" value="LTI78/LTI65"/>
</dbReference>
<accession>A0A9Q1KXH0</accession>
<dbReference type="Proteomes" id="UP001153076">
    <property type="component" value="Unassembled WGS sequence"/>
</dbReference>
<evidence type="ECO:0000259" key="2">
    <source>
        <dbReference type="Pfam" id="PF23399"/>
    </source>
</evidence>
<dbReference type="PANTHER" id="PTHR33836">
    <property type="entry name" value="LOW-TEMPERATURE-INDUCED 65 KDA PROTEIN-RELATED"/>
    <property type="match status" value="1"/>
</dbReference>
<feature type="compositionally biased region" description="Basic and acidic residues" evidence="1">
    <location>
        <begin position="271"/>
        <end position="281"/>
    </location>
</feature>
<proteinExistence type="predicted"/>
<dbReference type="PANTHER" id="PTHR33836:SF7">
    <property type="entry name" value="LOW-TEMPERATURE-INDUCED PROTEIN"/>
    <property type="match status" value="1"/>
</dbReference>
<feature type="region of interest" description="Disordered" evidence="1">
    <location>
        <begin position="201"/>
        <end position="285"/>
    </location>
</feature>
<feature type="compositionally biased region" description="Polar residues" evidence="1">
    <location>
        <begin position="257"/>
        <end position="270"/>
    </location>
</feature>
<comment type="caution">
    <text evidence="3">The sequence shown here is derived from an EMBL/GenBank/DDBJ whole genome shotgun (WGS) entry which is preliminary data.</text>
</comment>
<dbReference type="OrthoDB" id="670168at2759"/>
<keyword evidence="4" id="KW-1185">Reference proteome</keyword>
<dbReference type="GO" id="GO:0009737">
    <property type="term" value="P:response to abscisic acid"/>
    <property type="evidence" value="ECO:0007669"/>
    <property type="project" value="InterPro"/>
</dbReference>
<dbReference type="AlphaFoldDB" id="A0A9Q1KXH0"/>
<feature type="domain" description="LTI65/LTI78 PGEED repeat" evidence="2">
    <location>
        <begin position="328"/>
        <end position="355"/>
    </location>
</feature>
<sequence>MPNDGLPSGKPEDVVSLYSAILDSPTAWNMPLTSGRVRDLEDDHFHHGRKLSVISKVKEKARKWRQRLVQKKHVDDDNDTPSWGVALKDYEEEDLAHLRVSMYEPEHPCESCNRIAGQQPEADEVISETYILRCSVNSRSDNEERQEYLTMMSNTSGSESHPKDRENLYVSKMTTNDTVQAESSGNRQREEAPITIETLMAQRNVDLPKEKLPCPEMTAKTASSETNSAEEKEEGLSTKKATAQDAADEREEKKPGSSKTMTETGSTKSNNTDKEQEKDPTPTKTIKLAVSEKLAPAYVTVSEATHKITSKIQGLSPFQGKGEERKSDKGVLFTEYIRSKLEPGENERTLSRIISALIHPRGTPREKGLLEKVKEALTLLLQTEEPSSPSSMKSPDSSYQIPVSTNAYEGAIFLSFT</sequence>
<organism evidence="3 4">
    <name type="scientific">Carnegiea gigantea</name>
    <dbReference type="NCBI Taxonomy" id="171969"/>
    <lineage>
        <taxon>Eukaryota</taxon>
        <taxon>Viridiplantae</taxon>
        <taxon>Streptophyta</taxon>
        <taxon>Embryophyta</taxon>
        <taxon>Tracheophyta</taxon>
        <taxon>Spermatophyta</taxon>
        <taxon>Magnoliopsida</taxon>
        <taxon>eudicotyledons</taxon>
        <taxon>Gunneridae</taxon>
        <taxon>Pentapetalae</taxon>
        <taxon>Caryophyllales</taxon>
        <taxon>Cactineae</taxon>
        <taxon>Cactaceae</taxon>
        <taxon>Cactoideae</taxon>
        <taxon>Echinocereeae</taxon>
        <taxon>Carnegiea</taxon>
    </lineage>
</organism>
<dbReference type="Pfam" id="PF23399">
    <property type="entry name" value="LTI65_PGEED"/>
    <property type="match status" value="1"/>
</dbReference>